<protein>
    <submittedName>
        <fullName evidence="1">Uncharacterized protein</fullName>
    </submittedName>
</protein>
<evidence type="ECO:0000313" key="2">
    <source>
        <dbReference type="Proteomes" id="UP000265355"/>
    </source>
</evidence>
<name>A0ABX9NDI5_9MICO</name>
<organism evidence="1 2">
    <name type="scientific">Clavibacter californiensis</name>
    <dbReference type="NCBI Taxonomy" id="1401995"/>
    <lineage>
        <taxon>Bacteria</taxon>
        <taxon>Bacillati</taxon>
        <taxon>Actinomycetota</taxon>
        <taxon>Actinomycetes</taxon>
        <taxon>Micrococcales</taxon>
        <taxon>Microbacteriaceae</taxon>
        <taxon>Clavibacter</taxon>
    </lineage>
</organism>
<gene>
    <name evidence="1" type="ORF">DZF98_01150</name>
</gene>
<accession>A0ABX9NDI5</accession>
<sequence length="60" mass="6411">MAAVGEVVLAISAGHAHFPVRASSGKAKVDAAYLLKELPKLVADLEASLRRVRDRELSAR</sequence>
<reference evidence="1 2" key="1">
    <citation type="submission" date="2018-08" db="EMBL/GenBank/DDBJ databases">
        <title>Genome Sequence of Clavibacter michiganensis Subspecies type strains, and the Atypical Peach-Colored Strains Isolated from Tomato.</title>
        <authorList>
            <person name="Osdaghi E."/>
            <person name="Portier P."/>
            <person name="Briand M."/>
            <person name="Jacques M.-A."/>
        </authorList>
    </citation>
    <scope>NUCLEOTIDE SEQUENCE [LARGE SCALE GENOMIC DNA]</scope>
    <source>
        <strain evidence="1 2">CFBP 8216</strain>
    </source>
</reference>
<evidence type="ECO:0000313" key="1">
    <source>
        <dbReference type="EMBL" id="RII94553.1"/>
    </source>
</evidence>
<dbReference type="EMBL" id="QWEE01000006">
    <property type="protein sequence ID" value="RII94553.1"/>
    <property type="molecule type" value="Genomic_DNA"/>
</dbReference>
<keyword evidence="2" id="KW-1185">Reference proteome</keyword>
<dbReference type="RefSeq" id="WP_119372208.1">
    <property type="nucleotide sequence ID" value="NZ_CP040792.1"/>
</dbReference>
<comment type="caution">
    <text evidence="1">The sequence shown here is derived from an EMBL/GenBank/DDBJ whole genome shotgun (WGS) entry which is preliminary data.</text>
</comment>
<proteinExistence type="predicted"/>
<dbReference type="Proteomes" id="UP000265355">
    <property type="component" value="Unassembled WGS sequence"/>
</dbReference>